<comment type="caution">
    <text evidence="2">The sequence shown here is derived from an EMBL/GenBank/DDBJ whole genome shotgun (WGS) entry which is preliminary data.</text>
</comment>
<feature type="transmembrane region" description="Helical" evidence="1">
    <location>
        <begin position="349"/>
        <end position="369"/>
    </location>
</feature>
<evidence type="ECO:0000313" key="3">
    <source>
        <dbReference type="Proteomes" id="UP000076154"/>
    </source>
</evidence>
<protein>
    <submittedName>
        <fullName evidence="2">Uncharacterized protein</fullName>
    </submittedName>
</protein>
<dbReference type="Proteomes" id="UP000076154">
    <property type="component" value="Unassembled WGS sequence"/>
</dbReference>
<feature type="transmembrane region" description="Helical" evidence="1">
    <location>
        <begin position="306"/>
        <end position="329"/>
    </location>
</feature>
<proteinExistence type="predicted"/>
<accession>A0A369JCL2</accession>
<dbReference type="AlphaFoldDB" id="A0A369JCL2"/>
<name>A0A369JCL2_HYPMA</name>
<feature type="transmembrane region" description="Helical" evidence="1">
    <location>
        <begin position="406"/>
        <end position="431"/>
    </location>
</feature>
<reference evidence="2" key="1">
    <citation type="submission" date="2018-04" db="EMBL/GenBank/DDBJ databases">
        <title>Whole genome sequencing of Hypsizygus marmoreus.</title>
        <authorList>
            <person name="Choi I.-G."/>
            <person name="Min B."/>
            <person name="Kim J.-G."/>
            <person name="Kim S."/>
            <person name="Oh Y.-L."/>
            <person name="Kong W.-S."/>
            <person name="Park H."/>
            <person name="Jeong J."/>
            <person name="Song E.-S."/>
        </authorList>
    </citation>
    <scope>NUCLEOTIDE SEQUENCE [LARGE SCALE GENOMIC DNA]</scope>
    <source>
        <strain evidence="2">51987-8</strain>
    </source>
</reference>
<feature type="transmembrane region" description="Helical" evidence="1">
    <location>
        <begin position="21"/>
        <end position="43"/>
    </location>
</feature>
<keyword evidence="1" id="KW-0812">Transmembrane</keyword>
<dbReference type="EMBL" id="LUEZ02000077">
    <property type="protein sequence ID" value="RDB19618.1"/>
    <property type="molecule type" value="Genomic_DNA"/>
</dbReference>
<dbReference type="OrthoDB" id="3263941at2759"/>
<keyword evidence="1" id="KW-0472">Membrane</keyword>
<keyword evidence="3" id="KW-1185">Reference proteome</keyword>
<feature type="transmembrane region" description="Helical" evidence="1">
    <location>
        <begin position="376"/>
        <end position="400"/>
    </location>
</feature>
<dbReference type="InterPro" id="IPR040410">
    <property type="entry name" value="UPF0658_Golgi"/>
</dbReference>
<feature type="transmembrane region" description="Helical" evidence="1">
    <location>
        <begin position="55"/>
        <end position="75"/>
    </location>
</feature>
<feature type="transmembrane region" description="Helical" evidence="1">
    <location>
        <begin position="181"/>
        <end position="200"/>
    </location>
</feature>
<organism evidence="2 3">
    <name type="scientific">Hypsizygus marmoreus</name>
    <name type="common">White beech mushroom</name>
    <name type="synonym">Agaricus marmoreus</name>
    <dbReference type="NCBI Taxonomy" id="39966"/>
    <lineage>
        <taxon>Eukaryota</taxon>
        <taxon>Fungi</taxon>
        <taxon>Dikarya</taxon>
        <taxon>Basidiomycota</taxon>
        <taxon>Agaricomycotina</taxon>
        <taxon>Agaricomycetes</taxon>
        <taxon>Agaricomycetidae</taxon>
        <taxon>Agaricales</taxon>
        <taxon>Tricholomatineae</taxon>
        <taxon>Lyophyllaceae</taxon>
        <taxon>Hypsizygus</taxon>
    </lineage>
</organism>
<feature type="transmembrane region" description="Helical" evidence="1">
    <location>
        <begin position="206"/>
        <end position="225"/>
    </location>
</feature>
<dbReference type="InParanoid" id="A0A369JCL2"/>
<evidence type="ECO:0000256" key="1">
    <source>
        <dbReference type="SAM" id="Phobius"/>
    </source>
</evidence>
<dbReference type="PANTHER" id="PTHR34391">
    <property type="entry name" value="UPF0658 GOLGI APPARATUS MEMBRANE PROTEIN C1952.10C-RELATED"/>
    <property type="match status" value="1"/>
</dbReference>
<dbReference type="PANTHER" id="PTHR34391:SF2">
    <property type="entry name" value="TRP C-TERMINAL DOMAIN-CONTAINING PROTEIN"/>
    <property type="match status" value="1"/>
</dbReference>
<evidence type="ECO:0000313" key="2">
    <source>
        <dbReference type="EMBL" id="RDB19618.1"/>
    </source>
</evidence>
<gene>
    <name evidence="2" type="ORF">Hypma_013245</name>
</gene>
<feature type="transmembrane region" description="Helical" evidence="1">
    <location>
        <begin position="265"/>
        <end position="283"/>
    </location>
</feature>
<sequence length="483" mass="54174">MSSSLARAVKAKAKSVYARITLNRVTTAFFVFSFVHCFAQGIIQSFLFSIDAEYGTILSSITTIAGVPAANITYLEGGSGHLHLRICNDIPHGQPNFPCSDIFRSEVDENNFLNSDTRQAIALNHFKNGLVISPIRDSSTSNKSAGVTLRSGSRTVQLSQQCVQTLVYPEQIMHNSKREDLTFVLLQFWLLAISVIAIMHDSVPHTLAVLITRGLLTVWSGYAIWRTTFIEGNLQELMFKSGTPCSINIFPSYFTTRISYEIPDLILNCTALLIAGYLSWTLLQDYNAQSFKCVGAPKHINRINKFFMAVLACLQLEAFVLTAAMGLWIDVLMNTAIARISAHTTIYQGLFILTIILLIPWITMGWYAIHRELKVWMGIFLGIALVILSAWSIMFYSIVYRWTFMQWPYLGCFTVASLVLIVASMILGIVCRMNFDKGLAQYLHAESVLASSNFAPEVFPHDEEKGRMDLDMKASQEISVQYR</sequence>
<keyword evidence="1" id="KW-1133">Transmembrane helix</keyword>
<dbReference type="GO" id="GO:0005794">
    <property type="term" value="C:Golgi apparatus"/>
    <property type="evidence" value="ECO:0007669"/>
    <property type="project" value="TreeGrafter"/>
</dbReference>